<accession>A0AAD8FMZ7</accession>
<feature type="non-terminal residue" evidence="2">
    <location>
        <position position="129"/>
    </location>
</feature>
<dbReference type="InterPro" id="IPR016187">
    <property type="entry name" value="CTDL_fold"/>
</dbReference>
<sequence>PCDTYLSGSLFGDGKCYKYYNYALTWEKAQQYCLYANSHLTEPYTDTLQVVINSYLYNRTAWIGGRNKDCSSTFKWFVSESIVSSNFTNFTTFVKGSCLNTSLLWNNVDNTSSWKARNELETHAFVCEK</sequence>
<dbReference type="InterPro" id="IPR001304">
    <property type="entry name" value="C-type_lectin-like"/>
</dbReference>
<comment type="caution">
    <text evidence="2">The sequence shown here is derived from an EMBL/GenBank/DDBJ whole genome shotgun (WGS) entry which is preliminary data.</text>
</comment>
<organism evidence="2 3">
    <name type="scientific">Biomphalaria pfeifferi</name>
    <name type="common">Bloodfluke planorb</name>
    <name type="synonym">Freshwater snail</name>
    <dbReference type="NCBI Taxonomy" id="112525"/>
    <lineage>
        <taxon>Eukaryota</taxon>
        <taxon>Metazoa</taxon>
        <taxon>Spiralia</taxon>
        <taxon>Lophotrochozoa</taxon>
        <taxon>Mollusca</taxon>
        <taxon>Gastropoda</taxon>
        <taxon>Heterobranchia</taxon>
        <taxon>Euthyneura</taxon>
        <taxon>Panpulmonata</taxon>
        <taxon>Hygrophila</taxon>
        <taxon>Lymnaeoidea</taxon>
        <taxon>Planorbidae</taxon>
        <taxon>Biomphalaria</taxon>
    </lineage>
</organism>
<evidence type="ECO:0000259" key="1">
    <source>
        <dbReference type="PROSITE" id="PS50041"/>
    </source>
</evidence>
<feature type="domain" description="C-type lectin" evidence="1">
    <location>
        <begin position="12"/>
        <end position="128"/>
    </location>
</feature>
<dbReference type="SMART" id="SM00034">
    <property type="entry name" value="CLECT"/>
    <property type="match status" value="1"/>
</dbReference>
<evidence type="ECO:0000313" key="2">
    <source>
        <dbReference type="EMBL" id="KAK0069351.1"/>
    </source>
</evidence>
<dbReference type="Proteomes" id="UP001233172">
    <property type="component" value="Unassembled WGS sequence"/>
</dbReference>
<dbReference type="PROSITE" id="PS50041">
    <property type="entry name" value="C_TYPE_LECTIN_2"/>
    <property type="match status" value="1"/>
</dbReference>
<protein>
    <recommendedName>
        <fullName evidence="1">C-type lectin domain-containing protein</fullName>
    </recommendedName>
</protein>
<evidence type="ECO:0000313" key="3">
    <source>
        <dbReference type="Proteomes" id="UP001233172"/>
    </source>
</evidence>
<dbReference type="InterPro" id="IPR016186">
    <property type="entry name" value="C-type_lectin-like/link_sf"/>
</dbReference>
<dbReference type="EMBL" id="JASAOG010000003">
    <property type="protein sequence ID" value="KAK0069351.1"/>
    <property type="molecule type" value="Genomic_DNA"/>
</dbReference>
<gene>
    <name evidence="2" type="ORF">Bpfe_001533</name>
</gene>
<proteinExistence type="predicted"/>
<dbReference type="AlphaFoldDB" id="A0AAD8FMZ7"/>
<dbReference type="CDD" id="cd00037">
    <property type="entry name" value="CLECT"/>
    <property type="match status" value="1"/>
</dbReference>
<dbReference type="Pfam" id="PF00059">
    <property type="entry name" value="Lectin_C"/>
    <property type="match status" value="1"/>
</dbReference>
<reference evidence="2" key="2">
    <citation type="submission" date="2023-04" db="EMBL/GenBank/DDBJ databases">
        <authorList>
            <person name="Bu L."/>
            <person name="Lu L."/>
            <person name="Laidemitt M.R."/>
            <person name="Zhang S.M."/>
            <person name="Mutuku M."/>
            <person name="Mkoji G."/>
            <person name="Steinauer M."/>
            <person name="Loker E.S."/>
        </authorList>
    </citation>
    <scope>NUCLEOTIDE SEQUENCE</scope>
    <source>
        <strain evidence="2">KasaAsao</strain>
        <tissue evidence="2">Whole Snail</tissue>
    </source>
</reference>
<keyword evidence="3" id="KW-1185">Reference proteome</keyword>
<reference evidence="2" key="1">
    <citation type="journal article" date="2023" name="PLoS Negl. Trop. Dis.">
        <title>A genome sequence for Biomphalaria pfeifferi, the major vector snail for the human-infecting parasite Schistosoma mansoni.</title>
        <authorList>
            <person name="Bu L."/>
            <person name="Lu L."/>
            <person name="Laidemitt M.R."/>
            <person name="Zhang S.M."/>
            <person name="Mutuku M."/>
            <person name="Mkoji G."/>
            <person name="Steinauer M."/>
            <person name="Loker E.S."/>
        </authorList>
    </citation>
    <scope>NUCLEOTIDE SEQUENCE</scope>
    <source>
        <strain evidence="2">KasaAsao</strain>
    </source>
</reference>
<feature type="non-terminal residue" evidence="2">
    <location>
        <position position="1"/>
    </location>
</feature>
<name>A0AAD8FMZ7_BIOPF</name>
<dbReference type="SUPFAM" id="SSF56436">
    <property type="entry name" value="C-type lectin-like"/>
    <property type="match status" value="1"/>
</dbReference>
<dbReference type="Gene3D" id="3.10.100.10">
    <property type="entry name" value="Mannose-Binding Protein A, subunit A"/>
    <property type="match status" value="1"/>
</dbReference>